<dbReference type="Pfam" id="PF01458">
    <property type="entry name" value="SUFBD_core"/>
    <property type="match status" value="1"/>
</dbReference>
<proteinExistence type="predicted"/>
<name>A0A3B0T185_9ZZZZ</name>
<sequence length="397" mass="43010">MPQTLSGTTEATSLAERRAAAKERLGTLSMPSEREEIWRYLDLDFDPSFGSVPSGPGSSDDDHVVTGWHGTVVSIVDGYTTSQGILSIDELEESVDLTRGSDLFTTAFVAYSPGSAYVGEALLEAPVLVDIQTTGTATTFPGVHIEVPRGGDAKVVIRMRSTTDQAATVVPSITVNVGDNARLTLSIIQDWNYATRSLGRGVIRLGRDAGLVFSEVGLGAKLGRLHLDVDFVGDGSHGKIYGAYFGEGDQVLDYRYFMNHIGTNTRADMFLKGAVADRALSVFTGMIRIEETGKRTESFQTNRNLILSEGAGAQSVPNLEILNNDVKCGHGSSVGPLDQDQRYYLMSRGLTPKSADRLQVHGFFEAVIEQIPDQHVAAWARDKINSKYITAQEEGRV</sequence>
<dbReference type="InterPro" id="IPR037284">
    <property type="entry name" value="SUF_FeS_clus_asmbl_SufBD_sf"/>
</dbReference>
<gene>
    <name evidence="2" type="ORF">MNBD_ACTINO01-2464</name>
</gene>
<dbReference type="SUPFAM" id="SSF101960">
    <property type="entry name" value="Stabilizer of iron transporter SufD"/>
    <property type="match status" value="1"/>
</dbReference>
<dbReference type="InterPro" id="IPR011542">
    <property type="entry name" value="SUF_FeS_clus_asmbl_SufD"/>
</dbReference>
<dbReference type="AlphaFoldDB" id="A0A3B0T185"/>
<evidence type="ECO:0000259" key="1">
    <source>
        <dbReference type="Pfam" id="PF01458"/>
    </source>
</evidence>
<reference evidence="2" key="1">
    <citation type="submission" date="2018-06" db="EMBL/GenBank/DDBJ databases">
        <authorList>
            <person name="Zhirakovskaya E."/>
        </authorList>
    </citation>
    <scope>NUCLEOTIDE SEQUENCE</scope>
</reference>
<evidence type="ECO:0000313" key="2">
    <source>
        <dbReference type="EMBL" id="VAW00726.1"/>
    </source>
</evidence>
<organism evidence="2">
    <name type="scientific">hydrothermal vent metagenome</name>
    <dbReference type="NCBI Taxonomy" id="652676"/>
    <lineage>
        <taxon>unclassified sequences</taxon>
        <taxon>metagenomes</taxon>
        <taxon>ecological metagenomes</taxon>
    </lineage>
</organism>
<dbReference type="InterPro" id="IPR000825">
    <property type="entry name" value="SUF_FeS_clus_asmbl_SufBD_core"/>
</dbReference>
<dbReference type="EMBL" id="UOEI01000291">
    <property type="protein sequence ID" value="VAW00726.1"/>
    <property type="molecule type" value="Genomic_DNA"/>
</dbReference>
<dbReference type="PANTHER" id="PTHR43575">
    <property type="entry name" value="PROTEIN ABCI7, CHLOROPLASTIC"/>
    <property type="match status" value="1"/>
</dbReference>
<dbReference type="NCBIfam" id="TIGR01981">
    <property type="entry name" value="sufD"/>
    <property type="match status" value="1"/>
</dbReference>
<accession>A0A3B0T185</accession>
<dbReference type="PANTHER" id="PTHR43575:SF1">
    <property type="entry name" value="PROTEIN ABCI7, CHLOROPLASTIC"/>
    <property type="match status" value="1"/>
</dbReference>
<feature type="domain" description="SUF system FeS cluster assembly SufBD core" evidence="1">
    <location>
        <begin position="135"/>
        <end position="363"/>
    </location>
</feature>
<protein>
    <recommendedName>
        <fullName evidence="1">SUF system FeS cluster assembly SufBD core domain-containing protein</fullName>
    </recommendedName>
</protein>
<dbReference type="GO" id="GO:0016226">
    <property type="term" value="P:iron-sulfur cluster assembly"/>
    <property type="evidence" value="ECO:0007669"/>
    <property type="project" value="InterPro"/>
</dbReference>
<dbReference type="InterPro" id="IPR055346">
    <property type="entry name" value="Fe-S_cluster_assembly_SufBD"/>
</dbReference>